<dbReference type="Proteomes" id="UP000183656">
    <property type="component" value="Unassembled WGS sequence"/>
</dbReference>
<dbReference type="InterPro" id="IPR050903">
    <property type="entry name" value="Bact_Chemotaxis_MeTrfase"/>
</dbReference>
<dbReference type="GO" id="GO:0008983">
    <property type="term" value="F:protein-glutamate O-methyltransferase activity"/>
    <property type="evidence" value="ECO:0007669"/>
    <property type="project" value="UniProtKB-EC"/>
</dbReference>
<feature type="domain" description="CheR-type methyltransferase" evidence="7">
    <location>
        <begin position="1"/>
        <end position="265"/>
    </location>
</feature>
<feature type="region of interest" description="Disordered" evidence="6">
    <location>
        <begin position="272"/>
        <end position="300"/>
    </location>
</feature>
<dbReference type="RefSeq" id="WP_054256972.1">
    <property type="nucleotide sequence ID" value="NZ_CYIG01000029.1"/>
</dbReference>
<dbReference type="SUPFAM" id="SSF48452">
    <property type="entry name" value="TPR-like"/>
    <property type="match status" value="1"/>
</dbReference>
<dbReference type="OrthoDB" id="9816309at2"/>
<dbReference type="AlphaFoldDB" id="A0A1I7I8W6"/>
<evidence type="ECO:0000256" key="5">
    <source>
        <dbReference type="ARBA" id="ARBA00022691"/>
    </source>
</evidence>
<feature type="compositionally biased region" description="Pro residues" evidence="6">
    <location>
        <begin position="283"/>
        <end position="300"/>
    </location>
</feature>
<dbReference type="STRING" id="343013.SAMN04489707_10159"/>
<dbReference type="SMART" id="SM00138">
    <property type="entry name" value="MeTrc"/>
    <property type="match status" value="1"/>
</dbReference>
<dbReference type="Gene3D" id="3.40.50.150">
    <property type="entry name" value="Vaccinia Virus protein VP39"/>
    <property type="match status" value="1"/>
</dbReference>
<evidence type="ECO:0000313" key="8">
    <source>
        <dbReference type="EMBL" id="SFU69371.1"/>
    </source>
</evidence>
<dbReference type="InterPro" id="IPR022642">
    <property type="entry name" value="CheR_C"/>
</dbReference>
<reference evidence="8 9" key="1">
    <citation type="submission" date="2016-10" db="EMBL/GenBank/DDBJ databases">
        <authorList>
            <person name="de Groot N.N."/>
        </authorList>
    </citation>
    <scope>NUCLEOTIDE SEQUENCE [LARGE SCALE GENOMIC DNA]</scope>
    <source>
        <strain evidence="8 9">R-24608</strain>
    </source>
</reference>
<keyword evidence="3 8" id="KW-0489">Methyltransferase</keyword>
<dbReference type="PANTHER" id="PTHR24422:SF19">
    <property type="entry name" value="CHEMOTAXIS PROTEIN METHYLTRANSFERASE"/>
    <property type="match status" value="1"/>
</dbReference>
<evidence type="ECO:0000256" key="6">
    <source>
        <dbReference type="SAM" id="MobiDB-lite"/>
    </source>
</evidence>
<evidence type="ECO:0000313" key="9">
    <source>
        <dbReference type="Proteomes" id="UP000183656"/>
    </source>
</evidence>
<organism evidence="8 9">
    <name type="scientific">Paenacidovorax caeni</name>
    <dbReference type="NCBI Taxonomy" id="343013"/>
    <lineage>
        <taxon>Bacteria</taxon>
        <taxon>Pseudomonadati</taxon>
        <taxon>Pseudomonadota</taxon>
        <taxon>Betaproteobacteria</taxon>
        <taxon>Burkholderiales</taxon>
        <taxon>Comamonadaceae</taxon>
        <taxon>Paenacidovorax</taxon>
    </lineage>
</organism>
<dbReference type="Pfam" id="PF01739">
    <property type="entry name" value="CheR"/>
    <property type="match status" value="1"/>
</dbReference>
<accession>A0A1I7I8W6</accession>
<dbReference type="Gene3D" id="1.10.155.10">
    <property type="entry name" value="Chemotaxis receptor methyltransferase CheR, N-terminal domain"/>
    <property type="match status" value="1"/>
</dbReference>
<evidence type="ECO:0000256" key="1">
    <source>
        <dbReference type="ARBA" id="ARBA00001541"/>
    </source>
</evidence>
<dbReference type="PROSITE" id="PS50123">
    <property type="entry name" value="CHER"/>
    <property type="match status" value="1"/>
</dbReference>
<comment type="catalytic activity">
    <reaction evidence="1">
        <text>L-glutamyl-[protein] + S-adenosyl-L-methionine = [protein]-L-glutamate 5-O-methyl ester + S-adenosyl-L-homocysteine</text>
        <dbReference type="Rhea" id="RHEA:24452"/>
        <dbReference type="Rhea" id="RHEA-COMP:10208"/>
        <dbReference type="Rhea" id="RHEA-COMP:10311"/>
        <dbReference type="ChEBI" id="CHEBI:29973"/>
        <dbReference type="ChEBI" id="CHEBI:57856"/>
        <dbReference type="ChEBI" id="CHEBI:59789"/>
        <dbReference type="ChEBI" id="CHEBI:82795"/>
        <dbReference type="EC" id="2.1.1.80"/>
    </reaction>
</comment>
<evidence type="ECO:0000256" key="2">
    <source>
        <dbReference type="ARBA" id="ARBA00012534"/>
    </source>
</evidence>
<dbReference type="InterPro" id="IPR011990">
    <property type="entry name" value="TPR-like_helical_dom_sf"/>
</dbReference>
<dbReference type="EMBL" id="FPBX01000015">
    <property type="protein sequence ID" value="SFU69371.1"/>
    <property type="molecule type" value="Genomic_DNA"/>
</dbReference>
<dbReference type="InterPro" id="IPR036804">
    <property type="entry name" value="CheR_N_sf"/>
</dbReference>
<dbReference type="EC" id="2.1.1.80" evidence="2"/>
<sequence length="496" mass="54543">MNALDLAPFQALVKERCGLQCEGDGQAKLAQALQERCTHLRMAPMAYYQQLVRSGAEFQALVNLLTINETYFFREPEQIELLVQRLAPRALARHAGRAPVRILSAGCSSGEEPYSLAMALLEKYGDSTAQLFELVAGDIDTEALAKARAGVYGDFSFRGVPDAIRQRYFEPHPQGQRLREDVRRLVRFYPLNLLDSEAPQPVQDCDIIFFRNVSIYFDAATRRRIQQNLARLLRGDGVLVIGSAETLANDLGVLRLVEEAGLFYFTPGPAPQDDGAGSAWQWPPAPAPKPQRAPAPPPAPLQLPKGWGDLPELLAQAPAPAGVPAEAPAALAQARQAVLGKHYAQALPLLDAVLAAQPGCAEARLLKAYVLLERKDFDTAQALAQQVLDADPWSVDACMLLGLAAKWRGQGDDAIRWLRQAIYAHHACWPAHYFLADLLRESGALEQARRSWRVVVQMLSGATPAQAGLRYLPLELPAHEIRFLCERHLAQAAVPR</sequence>
<keyword evidence="4 8" id="KW-0808">Transferase</keyword>
<dbReference type="PRINTS" id="PR00996">
    <property type="entry name" value="CHERMTFRASE"/>
</dbReference>
<dbReference type="SUPFAM" id="SSF53335">
    <property type="entry name" value="S-adenosyl-L-methionine-dependent methyltransferases"/>
    <property type="match status" value="1"/>
</dbReference>
<dbReference type="GO" id="GO:0032259">
    <property type="term" value="P:methylation"/>
    <property type="evidence" value="ECO:0007669"/>
    <property type="project" value="UniProtKB-KW"/>
</dbReference>
<dbReference type="InterPro" id="IPR000780">
    <property type="entry name" value="CheR_MeTrfase"/>
</dbReference>
<keyword evidence="5" id="KW-0949">S-adenosyl-L-methionine</keyword>
<dbReference type="Pfam" id="PF14559">
    <property type="entry name" value="TPR_19"/>
    <property type="match status" value="1"/>
</dbReference>
<dbReference type="PANTHER" id="PTHR24422">
    <property type="entry name" value="CHEMOTAXIS PROTEIN METHYLTRANSFERASE"/>
    <property type="match status" value="1"/>
</dbReference>
<evidence type="ECO:0000256" key="3">
    <source>
        <dbReference type="ARBA" id="ARBA00022603"/>
    </source>
</evidence>
<proteinExistence type="predicted"/>
<dbReference type="InterPro" id="IPR029063">
    <property type="entry name" value="SAM-dependent_MTases_sf"/>
</dbReference>
<evidence type="ECO:0000256" key="4">
    <source>
        <dbReference type="ARBA" id="ARBA00022679"/>
    </source>
</evidence>
<dbReference type="SUPFAM" id="SSF47757">
    <property type="entry name" value="Chemotaxis receptor methyltransferase CheR, N-terminal domain"/>
    <property type="match status" value="1"/>
</dbReference>
<gene>
    <name evidence="8" type="ORF">SAMN04489707_10159</name>
</gene>
<dbReference type="Gene3D" id="1.25.40.10">
    <property type="entry name" value="Tetratricopeptide repeat domain"/>
    <property type="match status" value="1"/>
</dbReference>
<keyword evidence="9" id="KW-1185">Reference proteome</keyword>
<evidence type="ECO:0000259" key="7">
    <source>
        <dbReference type="PROSITE" id="PS50123"/>
    </source>
</evidence>
<name>A0A1I7I8W6_9BURK</name>
<protein>
    <recommendedName>
        <fullName evidence="2">protein-glutamate O-methyltransferase</fullName>
        <ecNumber evidence="2">2.1.1.80</ecNumber>
    </recommendedName>
</protein>